<evidence type="ECO:0000313" key="4">
    <source>
        <dbReference type="Proteomes" id="UP001515500"/>
    </source>
</evidence>
<dbReference type="Proteomes" id="UP001515500">
    <property type="component" value="Unplaced"/>
</dbReference>
<evidence type="ECO:0000256" key="1">
    <source>
        <dbReference type="ARBA" id="ARBA00022884"/>
    </source>
</evidence>
<dbReference type="GeneID" id="120255820"/>
<dbReference type="RefSeq" id="XP_039119524.1">
    <property type="nucleotide sequence ID" value="XM_039263590.1"/>
</dbReference>
<dbReference type="Pfam" id="PF00076">
    <property type="entry name" value="RRM_1"/>
    <property type="match status" value="1"/>
</dbReference>
<dbReference type="Gene3D" id="3.30.70.330">
    <property type="match status" value="1"/>
</dbReference>
<dbReference type="GO" id="GO:0003723">
    <property type="term" value="F:RNA binding"/>
    <property type="evidence" value="ECO:0007669"/>
    <property type="project" value="UniProtKB-UniRule"/>
</dbReference>
<evidence type="ECO:0000313" key="5">
    <source>
        <dbReference type="RefSeq" id="XP_039119524.1"/>
    </source>
</evidence>
<dbReference type="InterPro" id="IPR035979">
    <property type="entry name" value="RBD_domain_sf"/>
</dbReference>
<evidence type="ECO:0000259" key="3">
    <source>
        <dbReference type="PROSITE" id="PS50102"/>
    </source>
</evidence>
<dbReference type="InterPro" id="IPR000504">
    <property type="entry name" value="RRM_dom"/>
</dbReference>
<feature type="domain" description="RRM" evidence="3">
    <location>
        <begin position="65"/>
        <end position="143"/>
    </location>
</feature>
<dbReference type="SUPFAM" id="SSF54928">
    <property type="entry name" value="RNA-binding domain, RBD"/>
    <property type="match status" value="1"/>
</dbReference>
<name>A0AB40AXR5_DIOCR</name>
<dbReference type="InterPro" id="IPR052462">
    <property type="entry name" value="SLIRP/GR-RBP-like"/>
</dbReference>
<accession>A0AB40AXR5</accession>
<keyword evidence="4" id="KW-1185">Reference proteome</keyword>
<protein>
    <submittedName>
        <fullName evidence="5">Serine/arginine-rich splicing factor SR45a-like isoform X1</fullName>
    </submittedName>
</protein>
<gene>
    <name evidence="5" type="primary">LOC120255820</name>
</gene>
<proteinExistence type="predicted"/>
<sequence length="186" mass="20646">MTLFSIAVMPTLNFSPSIPPWLPLRSPFNHALILKNRSHSVLLPLHCSTSSQSSPTPEAAASPSSRIFIKGLSHSTSEGSLAKAFSSFGDVKRVKIILSKGSKQSLGFAYIWFAHEEDAYLAISEMDGKFFEGRFISVEIADPESPTKQVFINYRGFRNCGFSCEYLQVWLFTNKVICCEFLGGYS</sequence>
<reference evidence="5" key="1">
    <citation type="submission" date="2025-08" db="UniProtKB">
        <authorList>
            <consortium name="RefSeq"/>
        </authorList>
    </citation>
    <scope>IDENTIFICATION</scope>
</reference>
<dbReference type="AlphaFoldDB" id="A0AB40AXR5"/>
<dbReference type="InterPro" id="IPR012677">
    <property type="entry name" value="Nucleotide-bd_a/b_plait_sf"/>
</dbReference>
<evidence type="ECO:0000256" key="2">
    <source>
        <dbReference type="PROSITE-ProRule" id="PRU00176"/>
    </source>
</evidence>
<dbReference type="PROSITE" id="PS50102">
    <property type="entry name" value="RRM"/>
    <property type="match status" value="1"/>
</dbReference>
<keyword evidence="1 2" id="KW-0694">RNA-binding</keyword>
<dbReference type="PANTHER" id="PTHR48027">
    <property type="entry name" value="HETEROGENEOUS NUCLEAR RIBONUCLEOPROTEIN 87F-RELATED"/>
    <property type="match status" value="1"/>
</dbReference>
<organism evidence="4 5">
    <name type="scientific">Dioscorea cayennensis subsp. rotundata</name>
    <name type="common">White Guinea yam</name>
    <name type="synonym">Dioscorea rotundata</name>
    <dbReference type="NCBI Taxonomy" id="55577"/>
    <lineage>
        <taxon>Eukaryota</taxon>
        <taxon>Viridiplantae</taxon>
        <taxon>Streptophyta</taxon>
        <taxon>Embryophyta</taxon>
        <taxon>Tracheophyta</taxon>
        <taxon>Spermatophyta</taxon>
        <taxon>Magnoliopsida</taxon>
        <taxon>Liliopsida</taxon>
        <taxon>Dioscoreales</taxon>
        <taxon>Dioscoreaceae</taxon>
        <taxon>Dioscorea</taxon>
    </lineage>
</organism>
<dbReference type="SMART" id="SM00360">
    <property type="entry name" value="RRM"/>
    <property type="match status" value="1"/>
</dbReference>